<keyword evidence="2" id="KW-1185">Reference proteome</keyword>
<dbReference type="CTD" id="20321532"/>
<accession>A0A075ABV2</accession>
<dbReference type="RefSeq" id="XP_009171116.1">
    <property type="nucleotide sequence ID" value="XM_009172852.1"/>
</dbReference>
<dbReference type="KEGG" id="ovi:T265_07353"/>
<organism evidence="1 2">
    <name type="scientific">Opisthorchis viverrini</name>
    <name type="common">Southeast Asian liver fluke</name>
    <dbReference type="NCBI Taxonomy" id="6198"/>
    <lineage>
        <taxon>Eukaryota</taxon>
        <taxon>Metazoa</taxon>
        <taxon>Spiralia</taxon>
        <taxon>Lophotrochozoa</taxon>
        <taxon>Platyhelminthes</taxon>
        <taxon>Trematoda</taxon>
        <taxon>Digenea</taxon>
        <taxon>Opisthorchiida</taxon>
        <taxon>Opisthorchiata</taxon>
        <taxon>Opisthorchiidae</taxon>
        <taxon>Opisthorchis</taxon>
    </lineage>
</organism>
<name>A0A075ABV2_OPIVI</name>
<evidence type="ECO:0000313" key="1">
    <source>
        <dbReference type="EMBL" id="KER25129.1"/>
    </source>
</evidence>
<sequence length="221" mass="24399">MEPPDRTTNRDQRSSLASSTYFNTNVIPFNLQPLTHRYAPLSSPLDCKRFTTNPGEIVAHPALTTSSLLVIKCLQSSCRACTTSVFNTDTLLPYNHHLLKTYCKENSKGGRGRDLVLAYYEYSGAIWIGTDNKNATDIVRITRPPSWKASSTDSTQAFRDLLHTPLPGQGVYATLNRAWKTTLSSANDGSAYATHVPTNAASGAGHIIQPKYPLHNRKLVF</sequence>
<reference evidence="1 2" key="1">
    <citation type="submission" date="2013-11" db="EMBL/GenBank/DDBJ databases">
        <title>Opisthorchis viverrini - life in the bile duct.</title>
        <authorList>
            <person name="Young N.D."/>
            <person name="Nagarajan N."/>
            <person name="Lin S.J."/>
            <person name="Korhonen P.K."/>
            <person name="Jex A.R."/>
            <person name="Hall R.S."/>
            <person name="Safavi-Hemami H."/>
            <person name="Kaewkong W."/>
            <person name="Bertrand D."/>
            <person name="Gao S."/>
            <person name="Seet Q."/>
            <person name="Wongkham S."/>
            <person name="Teh B.T."/>
            <person name="Wongkham C."/>
            <person name="Intapan P.M."/>
            <person name="Maleewong W."/>
            <person name="Yang X."/>
            <person name="Hu M."/>
            <person name="Wang Z."/>
            <person name="Hofmann A."/>
            <person name="Sternberg P.W."/>
            <person name="Tan P."/>
            <person name="Wang J."/>
            <person name="Gasser R.B."/>
        </authorList>
    </citation>
    <scope>NUCLEOTIDE SEQUENCE [LARGE SCALE GENOMIC DNA]</scope>
</reference>
<protein>
    <submittedName>
        <fullName evidence="1">Uncharacterized protein</fullName>
    </submittedName>
</protein>
<dbReference type="EMBL" id="KL596786">
    <property type="protein sequence ID" value="KER25129.1"/>
    <property type="molecule type" value="Genomic_DNA"/>
</dbReference>
<dbReference type="Proteomes" id="UP000054324">
    <property type="component" value="Unassembled WGS sequence"/>
</dbReference>
<dbReference type="GeneID" id="20321532"/>
<proteinExistence type="predicted"/>
<evidence type="ECO:0000313" key="2">
    <source>
        <dbReference type="Proteomes" id="UP000054324"/>
    </source>
</evidence>
<gene>
    <name evidence="1" type="ORF">T265_07353</name>
</gene>
<dbReference type="AlphaFoldDB" id="A0A075ABV2"/>